<evidence type="ECO:0000256" key="1">
    <source>
        <dbReference type="PIRSR" id="PIRSR600200-1"/>
    </source>
</evidence>
<proteinExistence type="predicted"/>
<dbReference type="InterPro" id="IPR000200">
    <property type="entry name" value="Peptidase_C10"/>
</dbReference>
<evidence type="ECO:0000256" key="2">
    <source>
        <dbReference type="SAM" id="SignalP"/>
    </source>
</evidence>
<dbReference type="EMBL" id="DSEC01000032">
    <property type="protein sequence ID" value="HER42904.1"/>
    <property type="molecule type" value="Genomic_DNA"/>
</dbReference>
<keyword evidence="2" id="KW-0732">Signal</keyword>
<gene>
    <name evidence="3" type="ORF">ENO08_00400</name>
</gene>
<dbReference type="Gene3D" id="3.90.70.50">
    <property type="entry name" value="Peptidase C10, streptopain"/>
    <property type="match status" value="1"/>
</dbReference>
<dbReference type="InterPro" id="IPR038765">
    <property type="entry name" value="Papain-like_cys_pep_sf"/>
</dbReference>
<feature type="signal peptide" evidence="2">
    <location>
        <begin position="1"/>
        <end position="19"/>
    </location>
</feature>
<comment type="caution">
    <text evidence="3">The sequence shown here is derived from an EMBL/GenBank/DDBJ whole genome shotgun (WGS) entry which is preliminary data.</text>
</comment>
<feature type="active site" description="Proton acceptor" evidence="1">
    <location>
        <position position="336"/>
    </location>
</feature>
<organism evidence="3">
    <name type="scientific">Eiseniibacteriota bacterium</name>
    <dbReference type="NCBI Taxonomy" id="2212470"/>
    <lineage>
        <taxon>Bacteria</taxon>
        <taxon>Candidatus Eiseniibacteriota</taxon>
    </lineage>
</organism>
<dbReference type="GO" id="GO:0006508">
    <property type="term" value="P:proteolysis"/>
    <property type="evidence" value="ECO:0007669"/>
    <property type="project" value="InterPro"/>
</dbReference>
<name>A0A7V2F2X3_UNCEI</name>
<evidence type="ECO:0008006" key="4">
    <source>
        <dbReference type="Google" id="ProtNLM"/>
    </source>
</evidence>
<sequence>MTISIACALFAFAAVPAAAQIVTPDEARVVATNWIAGVVAATGAWGGSSAASVGEVEEIRRGGRLLGYWCHIEPVGHVVVSFRRELSPVKASSETWDGDPACDADIVDVIKLKIEQEHDYIESRLGPIEAASSSDIEALLERSSRDEWAVLSLLPGEFRSALAASAVLADYQEGMVLLTTNWHQGDPYNLHMPSNTSDCNEFFDYRCAVGCVAIAAAQIMKYWNWPPYGEGSPYDDYYDWTNMPDELTPLSPQPQIAATSVLVAEVGQACQMIYCNHGCASSAVIENMLPAYKDNFRFSQLALIMTRTNYSSESWYGLIQTNINWNSPLHYRIPDHQLVCDGWRIVSTIRQYHMNYGWANYVPDDKECWTPYLGIGSNTWFTLDVMPCAVLSEERMIGYLIPSVSLNNSLSGTYAAEPAFPWRYINMETAGESAVFAAGQMIQSLPGMRVRCTSTTGGSVRFYGSEGLHTRIFARGEWTKGVKITAGGIALYGPAAMVVY</sequence>
<feature type="active site" description="Nucleophile" evidence="1">
    <location>
        <position position="211"/>
    </location>
</feature>
<dbReference type="Proteomes" id="UP000886069">
    <property type="component" value="Unassembled WGS sequence"/>
</dbReference>
<dbReference type="GO" id="GO:0008234">
    <property type="term" value="F:cysteine-type peptidase activity"/>
    <property type="evidence" value="ECO:0007669"/>
    <property type="project" value="InterPro"/>
</dbReference>
<feature type="chain" id="PRO_5031573197" description="Spi protease inhibitor domain-containing protein" evidence="2">
    <location>
        <begin position="20"/>
        <end position="500"/>
    </location>
</feature>
<dbReference type="SUPFAM" id="SSF54001">
    <property type="entry name" value="Cysteine proteinases"/>
    <property type="match status" value="1"/>
</dbReference>
<dbReference type="AlphaFoldDB" id="A0A7V2F2X3"/>
<dbReference type="Pfam" id="PF01640">
    <property type="entry name" value="Peptidase_C10"/>
    <property type="match status" value="1"/>
</dbReference>
<protein>
    <recommendedName>
        <fullName evidence="4">Spi protease inhibitor domain-containing protein</fullName>
    </recommendedName>
</protein>
<evidence type="ECO:0000313" key="3">
    <source>
        <dbReference type="EMBL" id="HER42904.1"/>
    </source>
</evidence>
<accession>A0A7V2F2X3</accession>
<dbReference type="InterPro" id="IPR044934">
    <property type="entry name" value="Streptopain_sf"/>
</dbReference>
<reference evidence="3" key="1">
    <citation type="journal article" date="2020" name="mSystems">
        <title>Genome- and Community-Level Interaction Insights into Carbon Utilization and Element Cycling Functions of Hydrothermarchaeota in Hydrothermal Sediment.</title>
        <authorList>
            <person name="Zhou Z."/>
            <person name="Liu Y."/>
            <person name="Xu W."/>
            <person name="Pan J."/>
            <person name="Luo Z.H."/>
            <person name="Li M."/>
        </authorList>
    </citation>
    <scope>NUCLEOTIDE SEQUENCE [LARGE SCALE GENOMIC DNA]</scope>
    <source>
        <strain evidence="3">SpSt-1233</strain>
    </source>
</reference>